<evidence type="ECO:0000256" key="1">
    <source>
        <dbReference type="SAM" id="MobiDB-lite"/>
    </source>
</evidence>
<feature type="compositionally biased region" description="Polar residues" evidence="1">
    <location>
        <begin position="1"/>
        <end position="23"/>
    </location>
</feature>
<comment type="caution">
    <text evidence="2">The sequence shown here is derived from an EMBL/GenBank/DDBJ whole genome shotgun (WGS) entry which is preliminary data.</text>
</comment>
<keyword evidence="3" id="KW-1185">Reference proteome</keyword>
<dbReference type="Proteomes" id="UP000630718">
    <property type="component" value="Unassembled WGS sequence"/>
</dbReference>
<gene>
    <name evidence="2" type="ORF">GCM10018772_05560</name>
</gene>
<sequence>MDPNSHGSYQGYGSQQPAPTVQVQHDDGLISDPELVAQYEQLRRAHEQITQLKQQNMAAGYDRLPMDDATYSLFSQVQVTRDQYLDNRASYQEQLSRNEQWTEWRLRGGDAATYAQYATALNDASRSHLESYEAYLTAESRLQRHLSITGPQISPAPSLPSFSEGFGNIPQSYGAAAQQYQPTGSASSSRTHGSSRSAGHVSSGTDQSRKRQRRS</sequence>
<evidence type="ECO:0000313" key="3">
    <source>
        <dbReference type="Proteomes" id="UP000630718"/>
    </source>
</evidence>
<reference evidence="2" key="2">
    <citation type="submission" date="2020-09" db="EMBL/GenBank/DDBJ databases">
        <authorList>
            <person name="Sun Q."/>
            <person name="Ohkuma M."/>
        </authorList>
    </citation>
    <scope>NUCLEOTIDE SEQUENCE</scope>
    <source>
        <strain evidence="2">JCM 4477</strain>
    </source>
</reference>
<accession>A0A919A412</accession>
<organism evidence="2 3">
    <name type="scientific">Streptomyces fumanus</name>
    <dbReference type="NCBI Taxonomy" id="67302"/>
    <lineage>
        <taxon>Bacteria</taxon>
        <taxon>Bacillati</taxon>
        <taxon>Actinomycetota</taxon>
        <taxon>Actinomycetes</taxon>
        <taxon>Kitasatosporales</taxon>
        <taxon>Streptomycetaceae</taxon>
        <taxon>Streptomyces</taxon>
    </lineage>
</organism>
<feature type="compositionally biased region" description="Low complexity" evidence="1">
    <location>
        <begin position="183"/>
        <end position="200"/>
    </location>
</feature>
<proteinExistence type="predicted"/>
<protein>
    <submittedName>
        <fullName evidence="2">Uncharacterized protein</fullName>
    </submittedName>
</protein>
<feature type="region of interest" description="Disordered" evidence="1">
    <location>
        <begin position="149"/>
        <end position="215"/>
    </location>
</feature>
<evidence type="ECO:0000313" key="2">
    <source>
        <dbReference type="EMBL" id="GHE85239.1"/>
    </source>
</evidence>
<name>A0A919A412_9ACTN</name>
<dbReference type="EMBL" id="BNBI01000001">
    <property type="protein sequence ID" value="GHE85239.1"/>
    <property type="molecule type" value="Genomic_DNA"/>
</dbReference>
<dbReference type="AlphaFoldDB" id="A0A919A412"/>
<reference evidence="2" key="1">
    <citation type="journal article" date="2014" name="Int. J. Syst. Evol. Microbiol.">
        <title>Complete genome sequence of Corynebacterium casei LMG S-19264T (=DSM 44701T), isolated from a smear-ripened cheese.</title>
        <authorList>
            <consortium name="US DOE Joint Genome Institute (JGI-PGF)"/>
            <person name="Walter F."/>
            <person name="Albersmeier A."/>
            <person name="Kalinowski J."/>
            <person name="Ruckert C."/>
        </authorList>
    </citation>
    <scope>NUCLEOTIDE SEQUENCE</scope>
    <source>
        <strain evidence="2">JCM 4477</strain>
    </source>
</reference>
<feature type="region of interest" description="Disordered" evidence="1">
    <location>
        <begin position="1"/>
        <end position="28"/>
    </location>
</feature>